<proteinExistence type="predicted"/>
<dbReference type="AlphaFoldDB" id="A0A834X6P1"/>
<evidence type="ECO:0000313" key="2">
    <source>
        <dbReference type="Proteomes" id="UP000634136"/>
    </source>
</evidence>
<comment type="caution">
    <text evidence="1">The sequence shown here is derived from an EMBL/GenBank/DDBJ whole genome shotgun (WGS) entry which is preliminary data.</text>
</comment>
<keyword evidence="2" id="KW-1185">Reference proteome</keyword>
<evidence type="ECO:0000313" key="1">
    <source>
        <dbReference type="EMBL" id="KAF7838714.1"/>
    </source>
</evidence>
<protein>
    <submittedName>
        <fullName evidence="1">Uncharacterized protein</fullName>
    </submittedName>
</protein>
<organism evidence="1 2">
    <name type="scientific">Senna tora</name>
    <dbReference type="NCBI Taxonomy" id="362788"/>
    <lineage>
        <taxon>Eukaryota</taxon>
        <taxon>Viridiplantae</taxon>
        <taxon>Streptophyta</taxon>
        <taxon>Embryophyta</taxon>
        <taxon>Tracheophyta</taxon>
        <taxon>Spermatophyta</taxon>
        <taxon>Magnoliopsida</taxon>
        <taxon>eudicotyledons</taxon>
        <taxon>Gunneridae</taxon>
        <taxon>Pentapetalae</taxon>
        <taxon>rosids</taxon>
        <taxon>fabids</taxon>
        <taxon>Fabales</taxon>
        <taxon>Fabaceae</taxon>
        <taxon>Caesalpinioideae</taxon>
        <taxon>Cassia clade</taxon>
        <taxon>Senna</taxon>
    </lineage>
</organism>
<name>A0A834X6P1_9FABA</name>
<accession>A0A834X6P1</accession>
<reference evidence="1" key="1">
    <citation type="submission" date="2020-09" db="EMBL/GenBank/DDBJ databases">
        <title>Genome-Enabled Discovery of Anthraquinone Biosynthesis in Senna tora.</title>
        <authorList>
            <person name="Kang S.-H."/>
            <person name="Pandey R.P."/>
            <person name="Lee C.-M."/>
            <person name="Sim J.-S."/>
            <person name="Jeong J.-T."/>
            <person name="Choi B.-S."/>
            <person name="Jung M."/>
            <person name="Ginzburg D."/>
            <person name="Zhao K."/>
            <person name="Won S.Y."/>
            <person name="Oh T.-J."/>
            <person name="Yu Y."/>
            <person name="Kim N.-H."/>
            <person name="Lee O.R."/>
            <person name="Lee T.-H."/>
            <person name="Bashyal P."/>
            <person name="Kim T.-S."/>
            <person name="Lee W.-H."/>
            <person name="Kawkins C."/>
            <person name="Kim C.-K."/>
            <person name="Kim J.S."/>
            <person name="Ahn B.O."/>
            <person name="Rhee S.Y."/>
            <person name="Sohng J.K."/>
        </authorList>
    </citation>
    <scope>NUCLEOTIDE SEQUENCE</scope>
    <source>
        <tissue evidence="1">Leaf</tissue>
    </source>
</reference>
<dbReference type="EMBL" id="JAAIUW010000003">
    <property type="protein sequence ID" value="KAF7838714.1"/>
    <property type="molecule type" value="Genomic_DNA"/>
</dbReference>
<gene>
    <name evidence="1" type="ORF">G2W53_007196</name>
</gene>
<sequence>MDLSYCRITRSLIGPTSNLYITRARRTISASGIKK</sequence>
<dbReference type="Proteomes" id="UP000634136">
    <property type="component" value="Unassembled WGS sequence"/>
</dbReference>